<keyword evidence="2" id="KW-1185">Reference proteome</keyword>
<proteinExistence type="predicted"/>
<dbReference type="EMBL" id="CAJVPY010015051">
    <property type="protein sequence ID" value="CAG8749682.1"/>
    <property type="molecule type" value="Genomic_DNA"/>
</dbReference>
<accession>A0A9N9NPH2</accession>
<gene>
    <name evidence="1" type="ORF">DERYTH_LOCUS16774</name>
</gene>
<evidence type="ECO:0000313" key="2">
    <source>
        <dbReference type="Proteomes" id="UP000789405"/>
    </source>
</evidence>
<evidence type="ECO:0000313" key="1">
    <source>
        <dbReference type="EMBL" id="CAG8749682.1"/>
    </source>
</evidence>
<dbReference type="OrthoDB" id="2435224at2759"/>
<comment type="caution">
    <text evidence="1">The sequence shown here is derived from an EMBL/GenBank/DDBJ whole genome shotgun (WGS) entry which is preliminary data.</text>
</comment>
<name>A0A9N9NPH2_9GLOM</name>
<protein>
    <submittedName>
        <fullName evidence="1">4063_t:CDS:1</fullName>
    </submittedName>
</protein>
<dbReference type="Proteomes" id="UP000789405">
    <property type="component" value="Unassembled WGS sequence"/>
</dbReference>
<reference evidence="1" key="1">
    <citation type="submission" date="2021-06" db="EMBL/GenBank/DDBJ databases">
        <authorList>
            <person name="Kallberg Y."/>
            <person name="Tangrot J."/>
            <person name="Rosling A."/>
        </authorList>
    </citation>
    <scope>NUCLEOTIDE SEQUENCE</scope>
    <source>
        <strain evidence="1">MA453B</strain>
    </source>
</reference>
<dbReference type="AlphaFoldDB" id="A0A9N9NPH2"/>
<organism evidence="1 2">
    <name type="scientific">Dentiscutata erythropus</name>
    <dbReference type="NCBI Taxonomy" id="1348616"/>
    <lineage>
        <taxon>Eukaryota</taxon>
        <taxon>Fungi</taxon>
        <taxon>Fungi incertae sedis</taxon>
        <taxon>Mucoromycota</taxon>
        <taxon>Glomeromycotina</taxon>
        <taxon>Glomeromycetes</taxon>
        <taxon>Diversisporales</taxon>
        <taxon>Gigasporaceae</taxon>
        <taxon>Dentiscutata</taxon>
    </lineage>
</organism>
<sequence length="177" mass="20159">MMSPYLNIATYPYAFEGESFSGINMTLCTFISEFVRLHIDFIARSPPESNQTAALQGAWTKRFTTGIWVRFRPEHRHLPSDYGGTSVSASICNSKKTFMMYLNENREVESNCQSNRNLTSYSNEENIENTNKRCVKRGKIYEVAGRLTKSQPLTFIIKKILRAKAIIIETLGLINNG</sequence>